<keyword evidence="2" id="KW-1185">Reference proteome</keyword>
<evidence type="ECO:0000313" key="2">
    <source>
        <dbReference type="Proteomes" id="UP000735302"/>
    </source>
</evidence>
<dbReference type="EMBL" id="BLXT01005284">
    <property type="protein sequence ID" value="GFO21832.1"/>
    <property type="molecule type" value="Genomic_DNA"/>
</dbReference>
<evidence type="ECO:0000313" key="1">
    <source>
        <dbReference type="EMBL" id="GFO21832.1"/>
    </source>
</evidence>
<accession>A0AAV4BR39</accession>
<dbReference type="AlphaFoldDB" id="A0AAV4BR39"/>
<name>A0AAV4BR39_9GAST</name>
<reference evidence="1 2" key="1">
    <citation type="journal article" date="2021" name="Elife">
        <title>Chloroplast acquisition without the gene transfer in kleptoplastic sea slugs, Plakobranchus ocellatus.</title>
        <authorList>
            <person name="Maeda T."/>
            <person name="Takahashi S."/>
            <person name="Yoshida T."/>
            <person name="Shimamura S."/>
            <person name="Takaki Y."/>
            <person name="Nagai Y."/>
            <person name="Toyoda A."/>
            <person name="Suzuki Y."/>
            <person name="Arimoto A."/>
            <person name="Ishii H."/>
            <person name="Satoh N."/>
            <person name="Nishiyama T."/>
            <person name="Hasebe M."/>
            <person name="Maruyama T."/>
            <person name="Minagawa J."/>
            <person name="Obokata J."/>
            <person name="Shigenobu S."/>
        </authorList>
    </citation>
    <scope>NUCLEOTIDE SEQUENCE [LARGE SCALE GENOMIC DNA]</scope>
</reference>
<sequence length="111" mass="12198">MGLKDAAGYRIVDGERKTGFLGFLCCLESVRNIFNENVGALKYLVRTSAVLAPTYLLTYKLNYGFLNSSYLLCVQEEASTTTPVPCSSKLYASGCSCIPQCQSFRKLFDPG</sequence>
<dbReference type="Proteomes" id="UP000735302">
    <property type="component" value="Unassembled WGS sequence"/>
</dbReference>
<organism evidence="1 2">
    <name type="scientific">Plakobranchus ocellatus</name>
    <dbReference type="NCBI Taxonomy" id="259542"/>
    <lineage>
        <taxon>Eukaryota</taxon>
        <taxon>Metazoa</taxon>
        <taxon>Spiralia</taxon>
        <taxon>Lophotrochozoa</taxon>
        <taxon>Mollusca</taxon>
        <taxon>Gastropoda</taxon>
        <taxon>Heterobranchia</taxon>
        <taxon>Euthyneura</taxon>
        <taxon>Panpulmonata</taxon>
        <taxon>Sacoglossa</taxon>
        <taxon>Placobranchoidea</taxon>
        <taxon>Plakobranchidae</taxon>
        <taxon>Plakobranchus</taxon>
    </lineage>
</organism>
<gene>
    <name evidence="1" type="ORF">PoB_004833700</name>
</gene>
<proteinExistence type="predicted"/>
<protein>
    <submittedName>
        <fullName evidence="1">Uncharacterized protein</fullName>
    </submittedName>
</protein>
<comment type="caution">
    <text evidence="1">The sequence shown here is derived from an EMBL/GenBank/DDBJ whole genome shotgun (WGS) entry which is preliminary data.</text>
</comment>